<dbReference type="SUPFAM" id="SSF90123">
    <property type="entry name" value="ABC transporter transmembrane region"/>
    <property type="match status" value="1"/>
</dbReference>
<dbReference type="Pfam" id="PF00005">
    <property type="entry name" value="ABC_tran"/>
    <property type="match status" value="1"/>
</dbReference>
<dbReference type="InterPro" id="IPR027417">
    <property type="entry name" value="P-loop_NTPase"/>
</dbReference>
<feature type="domain" description="ABC transmembrane type-1" evidence="9">
    <location>
        <begin position="28"/>
        <end position="305"/>
    </location>
</feature>
<dbReference type="GO" id="GO:0016887">
    <property type="term" value="F:ATP hydrolysis activity"/>
    <property type="evidence" value="ECO:0007669"/>
    <property type="project" value="InterPro"/>
</dbReference>
<keyword evidence="2 7" id="KW-0812">Transmembrane</keyword>
<evidence type="ECO:0000313" key="11">
    <source>
        <dbReference type="Proteomes" id="UP000028709"/>
    </source>
</evidence>
<evidence type="ECO:0000259" key="9">
    <source>
        <dbReference type="PROSITE" id="PS50929"/>
    </source>
</evidence>
<name>A0A086BJ63_9FLAO</name>
<dbReference type="KEGG" id="cpip:CJF12_17800"/>
<dbReference type="InterPro" id="IPR039421">
    <property type="entry name" value="Type_1_exporter"/>
</dbReference>
<dbReference type="SUPFAM" id="SSF52540">
    <property type="entry name" value="P-loop containing nucleoside triphosphate hydrolases"/>
    <property type="match status" value="1"/>
</dbReference>
<feature type="transmembrane region" description="Helical" evidence="7">
    <location>
        <begin position="251"/>
        <end position="270"/>
    </location>
</feature>
<dbReference type="PANTHER" id="PTHR43394:SF4">
    <property type="entry name" value="TOXIN SECRETION ABC TRANSPORTER ATP-BINDING PROTEIN"/>
    <property type="match status" value="1"/>
</dbReference>
<evidence type="ECO:0000256" key="2">
    <source>
        <dbReference type="ARBA" id="ARBA00022692"/>
    </source>
</evidence>
<dbReference type="OrthoDB" id="311344at2"/>
<dbReference type="STRING" id="558152.IQ37_08345"/>
<dbReference type="GO" id="GO:0015421">
    <property type="term" value="F:ABC-type oligopeptide transporter activity"/>
    <property type="evidence" value="ECO:0007669"/>
    <property type="project" value="TreeGrafter"/>
</dbReference>
<keyword evidence="5 7" id="KW-1133">Transmembrane helix</keyword>
<reference evidence="10 11" key="1">
    <citation type="submission" date="2014-07" db="EMBL/GenBank/DDBJ databases">
        <title>Genome of Chryseobacterium piperi CTM.</title>
        <authorList>
            <person name="Pipes S.E."/>
            <person name="Stropko S.J."/>
            <person name="Newman J.D."/>
        </authorList>
    </citation>
    <scope>NUCLEOTIDE SEQUENCE [LARGE SCALE GENOMIC DNA]</scope>
    <source>
        <strain evidence="10 11">CTM</strain>
    </source>
</reference>
<dbReference type="Gene3D" id="3.40.50.300">
    <property type="entry name" value="P-loop containing nucleotide triphosphate hydrolases"/>
    <property type="match status" value="1"/>
</dbReference>
<evidence type="ECO:0000256" key="7">
    <source>
        <dbReference type="SAM" id="Phobius"/>
    </source>
</evidence>
<dbReference type="GO" id="GO:0005524">
    <property type="term" value="F:ATP binding"/>
    <property type="evidence" value="ECO:0007669"/>
    <property type="project" value="UniProtKB-KW"/>
</dbReference>
<evidence type="ECO:0000256" key="1">
    <source>
        <dbReference type="ARBA" id="ARBA00004651"/>
    </source>
</evidence>
<dbReference type="GO" id="GO:0005886">
    <property type="term" value="C:plasma membrane"/>
    <property type="evidence" value="ECO:0007669"/>
    <property type="project" value="UniProtKB-SubCell"/>
</dbReference>
<dbReference type="InterPro" id="IPR003593">
    <property type="entry name" value="AAA+_ATPase"/>
</dbReference>
<feature type="transmembrane region" description="Helical" evidence="7">
    <location>
        <begin position="60"/>
        <end position="79"/>
    </location>
</feature>
<dbReference type="eggNOG" id="COG2274">
    <property type="taxonomic scope" value="Bacteria"/>
</dbReference>
<dbReference type="PROSITE" id="PS50893">
    <property type="entry name" value="ABC_TRANSPORTER_2"/>
    <property type="match status" value="1"/>
</dbReference>
<dbReference type="AlphaFoldDB" id="A0A086BJ63"/>
<feature type="transmembrane region" description="Helical" evidence="7">
    <location>
        <begin position="26"/>
        <end position="48"/>
    </location>
</feature>
<feature type="transmembrane region" description="Helical" evidence="7">
    <location>
        <begin position="276"/>
        <end position="293"/>
    </location>
</feature>
<keyword evidence="6 7" id="KW-0472">Membrane</keyword>
<keyword evidence="11" id="KW-1185">Reference proteome</keyword>
<keyword evidence="4" id="KW-0067">ATP-binding</keyword>
<evidence type="ECO:0000256" key="5">
    <source>
        <dbReference type="ARBA" id="ARBA00022989"/>
    </source>
</evidence>
<keyword evidence="3" id="KW-0547">Nucleotide-binding</keyword>
<feature type="domain" description="ABC transporter" evidence="8">
    <location>
        <begin position="338"/>
        <end position="553"/>
    </location>
</feature>
<evidence type="ECO:0000256" key="4">
    <source>
        <dbReference type="ARBA" id="ARBA00022840"/>
    </source>
</evidence>
<accession>A0A086BJ63</accession>
<evidence type="ECO:0000256" key="3">
    <source>
        <dbReference type="ARBA" id="ARBA00022741"/>
    </source>
</evidence>
<proteinExistence type="predicted"/>
<dbReference type="InterPro" id="IPR003439">
    <property type="entry name" value="ABC_transporter-like_ATP-bd"/>
</dbReference>
<dbReference type="EMBL" id="JPRJ01000011">
    <property type="protein sequence ID" value="KFF28977.1"/>
    <property type="molecule type" value="Genomic_DNA"/>
</dbReference>
<dbReference type="Proteomes" id="UP000028709">
    <property type="component" value="Unassembled WGS sequence"/>
</dbReference>
<dbReference type="PANTHER" id="PTHR43394">
    <property type="entry name" value="ATP-DEPENDENT PERMEASE MDL1, MITOCHONDRIAL"/>
    <property type="match status" value="1"/>
</dbReference>
<dbReference type="Gene3D" id="1.20.1560.10">
    <property type="entry name" value="ABC transporter type 1, transmembrane domain"/>
    <property type="match status" value="1"/>
</dbReference>
<dbReference type="Pfam" id="PF00664">
    <property type="entry name" value="ABC_membrane"/>
    <property type="match status" value="1"/>
</dbReference>
<sequence>MERTANEESKRLIRYITKEKKDVTNIYFYAILSGLVYLSIPLGIQSIVSFVMGATMATSIYILIFFVVMGTWLVGYFKLKVIEIIEKIQQKIFVEFSMAIADKLPKVDLLYARKYYLPELVNRFFDIQNLQKGISKILLEIPTALIQIFFGILLLSFYHPLFLGFGGLVVICVIIIFRYTLESGIKSSIEESNKKYDTAAWIEDIAGSVKTFKMHSETDAHLQGTDERVIQYLDHRTSHFKVLVFQYKTIIAFKVIITLAMLAIGTYLLINQQLNIGAFIATEIVVLSIMAAVEKLIVSLESYYDLIAAFAKLSKITDLKEEHNGDIVLSKKEKGAEIEFKNVNFLFNESLPILSDLNFKIQENTINILTGKLGTGKSLLLNMIAGFFEPSSGTIFFDRIPLKNIDKKQMRNTIGLYLENMKIVQGTVRENILLGNTESNTEDILELSENMGIENISSLFSSGFFTEVSETDSEITFSSKKKILLLRALLGEKRLIILENPFAGIREEYQDKMIEYLQKLKEKTTIIIVSQNPDLLQYADQHLHMENGTLRIIP</sequence>
<evidence type="ECO:0000256" key="6">
    <source>
        <dbReference type="ARBA" id="ARBA00023136"/>
    </source>
</evidence>
<dbReference type="InterPro" id="IPR036640">
    <property type="entry name" value="ABC1_TM_sf"/>
</dbReference>
<organism evidence="10 11">
    <name type="scientific">Chryseobacterium piperi</name>
    <dbReference type="NCBI Taxonomy" id="558152"/>
    <lineage>
        <taxon>Bacteria</taxon>
        <taxon>Pseudomonadati</taxon>
        <taxon>Bacteroidota</taxon>
        <taxon>Flavobacteriia</taxon>
        <taxon>Flavobacteriales</taxon>
        <taxon>Weeksellaceae</taxon>
        <taxon>Chryseobacterium group</taxon>
        <taxon>Chryseobacterium</taxon>
    </lineage>
</organism>
<comment type="caution">
    <text evidence="10">The sequence shown here is derived from an EMBL/GenBank/DDBJ whole genome shotgun (WGS) entry which is preliminary data.</text>
</comment>
<protein>
    <submittedName>
        <fullName evidence="10">ABC transporter</fullName>
    </submittedName>
</protein>
<dbReference type="RefSeq" id="WP_034683722.1">
    <property type="nucleotide sequence ID" value="NZ_CP023049.2"/>
</dbReference>
<dbReference type="InterPro" id="IPR011527">
    <property type="entry name" value="ABC1_TM_dom"/>
</dbReference>
<evidence type="ECO:0000259" key="8">
    <source>
        <dbReference type="PROSITE" id="PS50893"/>
    </source>
</evidence>
<feature type="transmembrane region" description="Helical" evidence="7">
    <location>
        <begin position="161"/>
        <end position="181"/>
    </location>
</feature>
<comment type="subcellular location">
    <subcellularLocation>
        <location evidence="1">Cell membrane</location>
        <topology evidence="1">Multi-pass membrane protein</topology>
    </subcellularLocation>
</comment>
<gene>
    <name evidence="10" type="ORF">IQ37_08345</name>
</gene>
<evidence type="ECO:0000313" key="10">
    <source>
        <dbReference type="EMBL" id="KFF28977.1"/>
    </source>
</evidence>
<dbReference type="SMART" id="SM00382">
    <property type="entry name" value="AAA"/>
    <property type="match status" value="1"/>
</dbReference>
<dbReference type="PROSITE" id="PS50929">
    <property type="entry name" value="ABC_TM1F"/>
    <property type="match status" value="1"/>
</dbReference>